<feature type="domain" description="Type II secretion system protein GspC N-terminal" evidence="11">
    <location>
        <begin position="59"/>
        <end position="125"/>
    </location>
</feature>
<dbReference type="GO" id="GO:0005886">
    <property type="term" value="C:plasma membrane"/>
    <property type="evidence" value="ECO:0007669"/>
    <property type="project" value="UniProtKB-SubCell"/>
</dbReference>
<dbReference type="EMBL" id="BMED01000005">
    <property type="protein sequence ID" value="GGC91795.1"/>
    <property type="molecule type" value="Genomic_DNA"/>
</dbReference>
<dbReference type="GO" id="GO:0015031">
    <property type="term" value="P:protein transport"/>
    <property type="evidence" value="ECO:0007669"/>
    <property type="project" value="UniProtKB-KW"/>
</dbReference>
<feature type="compositionally biased region" description="Low complexity" evidence="9">
    <location>
        <begin position="139"/>
        <end position="151"/>
    </location>
</feature>
<feature type="transmembrane region" description="Helical" evidence="10">
    <location>
        <begin position="6"/>
        <end position="25"/>
    </location>
</feature>
<evidence type="ECO:0000256" key="6">
    <source>
        <dbReference type="ARBA" id="ARBA00022927"/>
    </source>
</evidence>
<comment type="caution">
    <text evidence="12">The sequence shown here is derived from an EMBL/GenBank/DDBJ whole genome shotgun (WGS) entry which is preliminary data.</text>
</comment>
<comment type="subcellular location">
    <subcellularLocation>
        <location evidence="1">Cell inner membrane</location>
    </subcellularLocation>
</comment>
<dbReference type="Pfam" id="PF11356">
    <property type="entry name" value="T2SSC"/>
    <property type="match status" value="1"/>
</dbReference>
<keyword evidence="7 10" id="KW-1133">Transmembrane helix</keyword>
<reference evidence="12" key="2">
    <citation type="submission" date="2020-09" db="EMBL/GenBank/DDBJ databases">
        <authorList>
            <person name="Sun Q."/>
            <person name="Zhou Y."/>
        </authorList>
    </citation>
    <scope>NUCLEOTIDE SEQUENCE</scope>
    <source>
        <strain evidence="12">CGMCC 1.10998</strain>
    </source>
</reference>
<feature type="region of interest" description="Disordered" evidence="9">
    <location>
        <begin position="135"/>
        <end position="187"/>
    </location>
</feature>
<dbReference type="Gene3D" id="2.30.30.830">
    <property type="match status" value="1"/>
</dbReference>
<dbReference type="Proteomes" id="UP000637423">
    <property type="component" value="Unassembled WGS sequence"/>
</dbReference>
<evidence type="ECO:0000256" key="7">
    <source>
        <dbReference type="ARBA" id="ARBA00022989"/>
    </source>
</evidence>
<sequence length="187" mass="19205">MKRLPLYASFAVFILLCVSLSYWGLRMFRPVVRPLAVPAAAPVFEPAPGQWGGLFGASQVAQAASNYQLKGVVVAKRPQESVAIIGVNGQATLAVAVNSELSPGIKVTEVHDGYIILSEGGVNKRVDLPASKSSSAILSPVTPNAPSAPSAPLSPPPPPSLSRNGPPPMSVIPAASLPAVMPGAPTQ</sequence>
<dbReference type="RefSeq" id="WP_188568261.1">
    <property type="nucleotide sequence ID" value="NZ_BMED01000005.1"/>
</dbReference>
<evidence type="ECO:0000256" key="4">
    <source>
        <dbReference type="ARBA" id="ARBA00022519"/>
    </source>
</evidence>
<protein>
    <recommendedName>
        <fullName evidence="11">Type II secretion system protein GspC N-terminal domain-containing protein</fullName>
    </recommendedName>
</protein>
<evidence type="ECO:0000313" key="12">
    <source>
        <dbReference type="EMBL" id="GGC91795.1"/>
    </source>
</evidence>
<evidence type="ECO:0000259" key="11">
    <source>
        <dbReference type="Pfam" id="PF11356"/>
    </source>
</evidence>
<evidence type="ECO:0000256" key="5">
    <source>
        <dbReference type="ARBA" id="ARBA00022692"/>
    </source>
</evidence>
<feature type="compositionally biased region" description="Pro residues" evidence="9">
    <location>
        <begin position="152"/>
        <end position="170"/>
    </location>
</feature>
<evidence type="ECO:0000256" key="8">
    <source>
        <dbReference type="ARBA" id="ARBA00023136"/>
    </source>
</evidence>
<accession>A0A916UXA6</accession>
<keyword evidence="13" id="KW-1185">Reference proteome</keyword>
<keyword evidence="3" id="KW-1003">Cell membrane</keyword>
<evidence type="ECO:0000256" key="10">
    <source>
        <dbReference type="SAM" id="Phobius"/>
    </source>
</evidence>
<name>A0A916UXA6_9BURK</name>
<dbReference type="AlphaFoldDB" id="A0A916UXA6"/>
<keyword evidence="6" id="KW-0653">Protein transport</keyword>
<keyword evidence="5 10" id="KW-0812">Transmembrane</keyword>
<evidence type="ECO:0000313" key="13">
    <source>
        <dbReference type="Proteomes" id="UP000637423"/>
    </source>
</evidence>
<dbReference type="InterPro" id="IPR024961">
    <property type="entry name" value="T2SS_GspC_N"/>
</dbReference>
<evidence type="ECO:0000256" key="1">
    <source>
        <dbReference type="ARBA" id="ARBA00004533"/>
    </source>
</evidence>
<keyword evidence="4" id="KW-0997">Cell inner membrane</keyword>
<gene>
    <name evidence="12" type="ORF">GCM10011396_43830</name>
</gene>
<reference evidence="12" key="1">
    <citation type="journal article" date="2014" name="Int. J. Syst. Evol. Microbiol.">
        <title>Complete genome sequence of Corynebacterium casei LMG S-19264T (=DSM 44701T), isolated from a smear-ripened cheese.</title>
        <authorList>
            <consortium name="US DOE Joint Genome Institute (JGI-PGF)"/>
            <person name="Walter F."/>
            <person name="Albersmeier A."/>
            <person name="Kalinowski J."/>
            <person name="Ruckert C."/>
        </authorList>
    </citation>
    <scope>NUCLEOTIDE SEQUENCE</scope>
    <source>
        <strain evidence="12">CGMCC 1.10998</strain>
    </source>
</reference>
<keyword evidence="2" id="KW-0813">Transport</keyword>
<organism evidence="12 13">
    <name type="scientific">Undibacterium terreum</name>
    <dbReference type="NCBI Taxonomy" id="1224302"/>
    <lineage>
        <taxon>Bacteria</taxon>
        <taxon>Pseudomonadati</taxon>
        <taxon>Pseudomonadota</taxon>
        <taxon>Betaproteobacteria</taxon>
        <taxon>Burkholderiales</taxon>
        <taxon>Oxalobacteraceae</taxon>
        <taxon>Undibacterium</taxon>
    </lineage>
</organism>
<evidence type="ECO:0000256" key="3">
    <source>
        <dbReference type="ARBA" id="ARBA00022475"/>
    </source>
</evidence>
<keyword evidence="8 10" id="KW-0472">Membrane</keyword>
<proteinExistence type="predicted"/>
<evidence type="ECO:0000256" key="9">
    <source>
        <dbReference type="SAM" id="MobiDB-lite"/>
    </source>
</evidence>
<evidence type="ECO:0000256" key="2">
    <source>
        <dbReference type="ARBA" id="ARBA00022448"/>
    </source>
</evidence>